<sequence length="439" mass="51125">MVEFDSDSTGVSNRLEGGEFNKWYNVAREADLVDMRLCAMKIGGPLYTRQKKCGDRFDQARLDRCYLSERGEWVYEIAEMIHHGQQCLADHIPIFVRLKLGPEDGENMIKTSHFKMDHRVLEDQGTLDKVLEAWDDHPWIRDPRKKWNLAWERVRQIVREATRNRKVADSRLLELQKQVDINRVLAAEDPTHDNQDKLQQSITTLIRREEQEAKIWKARSRSNWAAEGDAPTRYYFHLTKAKFAKESITSLESEDGNIKETLREINQVIEGHFTTMFQEEQPAEEVLQKQHEALQLIKDKLSSEQKGSMDTEPLIAEVEENIAGMQWEGQDFIYLGILKGCNLDERKVADEIIRKISSKLSHWSTRWLTQPGRMVLLNYVLQAMPKYQILAVGMTEQGISRFESLCRNFVWGWNSEGNPRMATVAWWKLSLKKEDDGLS</sequence>
<dbReference type="PANTHER" id="PTHR33116:SF78">
    <property type="entry name" value="OS12G0587133 PROTEIN"/>
    <property type="match status" value="1"/>
</dbReference>
<name>A0ABD3HRU2_9MARC</name>
<accession>A0ABD3HRU2</accession>
<keyword evidence="2" id="KW-1185">Reference proteome</keyword>
<evidence type="ECO:0000313" key="1">
    <source>
        <dbReference type="EMBL" id="KAL3692980.1"/>
    </source>
</evidence>
<proteinExistence type="predicted"/>
<organism evidence="1 2">
    <name type="scientific">Riccia sorocarpa</name>
    <dbReference type="NCBI Taxonomy" id="122646"/>
    <lineage>
        <taxon>Eukaryota</taxon>
        <taxon>Viridiplantae</taxon>
        <taxon>Streptophyta</taxon>
        <taxon>Embryophyta</taxon>
        <taxon>Marchantiophyta</taxon>
        <taxon>Marchantiopsida</taxon>
        <taxon>Marchantiidae</taxon>
        <taxon>Marchantiales</taxon>
        <taxon>Ricciaceae</taxon>
        <taxon>Riccia</taxon>
    </lineage>
</organism>
<dbReference type="EMBL" id="JBJQOH010000003">
    <property type="protein sequence ID" value="KAL3692980.1"/>
    <property type="molecule type" value="Genomic_DNA"/>
</dbReference>
<protein>
    <submittedName>
        <fullName evidence="1">Uncharacterized protein</fullName>
    </submittedName>
</protein>
<comment type="caution">
    <text evidence="1">The sequence shown here is derived from an EMBL/GenBank/DDBJ whole genome shotgun (WGS) entry which is preliminary data.</text>
</comment>
<dbReference type="Proteomes" id="UP001633002">
    <property type="component" value="Unassembled WGS sequence"/>
</dbReference>
<evidence type="ECO:0000313" key="2">
    <source>
        <dbReference type="Proteomes" id="UP001633002"/>
    </source>
</evidence>
<reference evidence="1 2" key="1">
    <citation type="submission" date="2024-09" db="EMBL/GenBank/DDBJ databases">
        <title>Chromosome-scale assembly of Riccia sorocarpa.</title>
        <authorList>
            <person name="Paukszto L."/>
        </authorList>
    </citation>
    <scope>NUCLEOTIDE SEQUENCE [LARGE SCALE GENOMIC DNA]</scope>
    <source>
        <strain evidence="1">LP-2024</strain>
        <tissue evidence="1">Aerial parts of the thallus</tissue>
    </source>
</reference>
<dbReference type="AlphaFoldDB" id="A0ABD3HRU2"/>
<gene>
    <name evidence="1" type="ORF">R1sor_006631</name>
</gene>
<dbReference type="PANTHER" id="PTHR33116">
    <property type="entry name" value="REVERSE TRANSCRIPTASE ZINC-BINDING DOMAIN-CONTAINING PROTEIN-RELATED-RELATED"/>
    <property type="match status" value="1"/>
</dbReference>